<dbReference type="OrthoDB" id="2061016at2"/>
<keyword evidence="5 8" id="KW-0812">Transmembrane</keyword>
<dbReference type="Proteomes" id="UP000019246">
    <property type="component" value="Unassembled WGS sequence"/>
</dbReference>
<keyword evidence="6 8" id="KW-1133">Transmembrane helix</keyword>
<feature type="transmembrane region" description="Helical" evidence="8">
    <location>
        <begin position="609"/>
        <end position="630"/>
    </location>
</feature>
<protein>
    <recommendedName>
        <fullName evidence="9">Glycosyltransferase RgtA/B/C/D-like domain-containing protein</fullName>
    </recommendedName>
</protein>
<dbReference type="RefSeq" id="WP_052008543.1">
    <property type="nucleotide sequence ID" value="NZ_AOCG01000011.1"/>
</dbReference>
<evidence type="ECO:0000256" key="4">
    <source>
        <dbReference type="ARBA" id="ARBA00022679"/>
    </source>
</evidence>
<name>W7ASG4_9LIST</name>
<keyword evidence="4" id="KW-0808">Transferase</keyword>
<reference evidence="10 11" key="1">
    <citation type="journal article" date="2014" name="Int. J. Syst. Evol. Microbiol.">
        <title>Listeria floridensis sp. nov., Listeria aquatica sp. nov., Listeria cornellensis sp. nov., Listeria riparia sp. nov. and Listeria grandensis sp. nov., from agricultural and natural environments.</title>
        <authorList>
            <person name="den Bakker H.C."/>
            <person name="Warchocki S."/>
            <person name="Wright E.M."/>
            <person name="Allred A.F."/>
            <person name="Ahlstrom C."/>
            <person name="Manuel C.S."/>
            <person name="Stasiewicz M.J."/>
            <person name="Burrell A."/>
            <person name="Roof S."/>
            <person name="Strawn L."/>
            <person name="Fortes E.D."/>
            <person name="Nightingale K.K."/>
            <person name="Kephart D."/>
            <person name="Wiedmann M."/>
        </authorList>
    </citation>
    <scope>NUCLEOTIDE SEQUENCE [LARGE SCALE GENOMIC DNA]</scope>
    <source>
        <strain evidence="10 11">FSL S10-1188</strain>
    </source>
</reference>
<evidence type="ECO:0000256" key="8">
    <source>
        <dbReference type="SAM" id="Phobius"/>
    </source>
</evidence>
<feature type="transmembrane region" description="Helical" evidence="8">
    <location>
        <begin position="109"/>
        <end position="130"/>
    </location>
</feature>
<dbReference type="InterPro" id="IPR050297">
    <property type="entry name" value="LipidA_mod_glycosyltrf_83"/>
</dbReference>
<evidence type="ECO:0000256" key="2">
    <source>
        <dbReference type="ARBA" id="ARBA00022475"/>
    </source>
</evidence>
<gene>
    <name evidence="10" type="ORF">MAQA_10006</name>
</gene>
<evidence type="ECO:0000313" key="10">
    <source>
        <dbReference type="EMBL" id="EUJ18089.1"/>
    </source>
</evidence>
<evidence type="ECO:0000256" key="5">
    <source>
        <dbReference type="ARBA" id="ARBA00022692"/>
    </source>
</evidence>
<dbReference type="GO" id="GO:0009103">
    <property type="term" value="P:lipopolysaccharide biosynthetic process"/>
    <property type="evidence" value="ECO:0007669"/>
    <property type="project" value="UniProtKB-ARBA"/>
</dbReference>
<accession>W7ASG4</accession>
<dbReference type="EMBL" id="AOCG01000011">
    <property type="protein sequence ID" value="EUJ18089.1"/>
    <property type="molecule type" value="Genomic_DNA"/>
</dbReference>
<evidence type="ECO:0000256" key="6">
    <source>
        <dbReference type="ARBA" id="ARBA00022989"/>
    </source>
</evidence>
<organism evidence="10 11">
    <name type="scientific">Listeria aquatica FSL S10-1188</name>
    <dbReference type="NCBI Taxonomy" id="1265818"/>
    <lineage>
        <taxon>Bacteria</taxon>
        <taxon>Bacillati</taxon>
        <taxon>Bacillota</taxon>
        <taxon>Bacilli</taxon>
        <taxon>Bacillales</taxon>
        <taxon>Listeriaceae</taxon>
        <taxon>Listeria</taxon>
    </lineage>
</organism>
<dbReference type="InterPro" id="IPR038731">
    <property type="entry name" value="RgtA/B/C-like"/>
</dbReference>
<feature type="transmembrane region" description="Helical" evidence="8">
    <location>
        <begin position="159"/>
        <end position="186"/>
    </location>
</feature>
<feature type="transmembrane region" description="Helical" evidence="8">
    <location>
        <begin position="361"/>
        <end position="379"/>
    </location>
</feature>
<feature type="domain" description="Glycosyltransferase RgtA/B/C/D-like" evidence="9">
    <location>
        <begin position="87"/>
        <end position="212"/>
    </location>
</feature>
<dbReference type="PANTHER" id="PTHR33908:SF11">
    <property type="entry name" value="MEMBRANE PROTEIN"/>
    <property type="match status" value="1"/>
</dbReference>
<evidence type="ECO:0000256" key="7">
    <source>
        <dbReference type="ARBA" id="ARBA00023136"/>
    </source>
</evidence>
<dbReference type="GO" id="GO:0005886">
    <property type="term" value="C:plasma membrane"/>
    <property type="evidence" value="ECO:0007669"/>
    <property type="project" value="UniProtKB-SubCell"/>
</dbReference>
<feature type="transmembrane region" description="Helical" evidence="8">
    <location>
        <begin position="80"/>
        <end position="103"/>
    </location>
</feature>
<evidence type="ECO:0000313" key="11">
    <source>
        <dbReference type="Proteomes" id="UP000019246"/>
    </source>
</evidence>
<feature type="transmembrane region" description="Helical" evidence="8">
    <location>
        <begin position="385"/>
        <end position="404"/>
    </location>
</feature>
<dbReference type="AlphaFoldDB" id="W7ASG4"/>
<dbReference type="PANTHER" id="PTHR33908">
    <property type="entry name" value="MANNOSYLTRANSFERASE YKCB-RELATED"/>
    <property type="match status" value="1"/>
</dbReference>
<comment type="caution">
    <text evidence="10">The sequence shown here is derived from an EMBL/GenBank/DDBJ whole genome shotgun (WGS) entry which is preliminary data.</text>
</comment>
<proteinExistence type="predicted"/>
<evidence type="ECO:0000259" key="9">
    <source>
        <dbReference type="Pfam" id="PF13231"/>
    </source>
</evidence>
<keyword evidence="2" id="KW-1003">Cell membrane</keyword>
<dbReference type="STRING" id="1265818.MAQA_10006"/>
<evidence type="ECO:0000256" key="3">
    <source>
        <dbReference type="ARBA" id="ARBA00022676"/>
    </source>
</evidence>
<keyword evidence="7 8" id="KW-0472">Membrane</keyword>
<feature type="transmembrane region" description="Helical" evidence="8">
    <location>
        <begin position="424"/>
        <end position="443"/>
    </location>
</feature>
<keyword evidence="3" id="KW-0328">Glycosyltransferase</keyword>
<dbReference type="Pfam" id="PF13231">
    <property type="entry name" value="PMT_2"/>
    <property type="match status" value="1"/>
</dbReference>
<evidence type="ECO:0000256" key="1">
    <source>
        <dbReference type="ARBA" id="ARBA00004651"/>
    </source>
</evidence>
<feature type="transmembrane region" description="Helical" evidence="8">
    <location>
        <begin position="198"/>
        <end position="220"/>
    </location>
</feature>
<keyword evidence="11" id="KW-1185">Reference proteome</keyword>
<comment type="subcellular location">
    <subcellularLocation>
        <location evidence="1">Cell membrane</location>
        <topology evidence="1">Multi-pass membrane protein</topology>
    </subcellularLocation>
</comment>
<sequence length="650" mass="74588">MIFIALVTVVIVFQLFLALTMKMNMYVDSFVVKQQVLTMLANGGHFQDYTYFQTYLNNIFVTILRYGIYNFGSHIGIENFYLLDNLWVMLSMLITIFSLVYVVKDSLGIRMANLFLLVLLTCVSLFTYTLYFYTDTIALPFVSLIILVYYRYLKKGSWWLLLVIGLLFAIGYQAKPNLIILLPALLIHVWLAKNYKKFLLSLASIGIMFLLVTSVAMPFYSLFGFEKNDRYEVPPTHFVMMGLSEPAGRYSTNEFQYTSSFHSKEAKKEANIKVIKERLQNYSAKELLTLYNNKLKNTWTDGSRAYAWYINSTNEFTPTFNYLFGDRKILIYTFAQIFHIMSLLCIAIGALRFFKCKKFDFAFFLNVTLVGVILFHLIWEANQRYILLFTPLMLLSALYGIKFLVELLANRTTNNWRTSLHRPFLVGSAVVFATAIVCFGLQFNTLAQEKRPFHVYQVKQDYAYLGTPITSDSVVAETFIANEPFDQLTFKVIQEPDASREYRIALYDDTGGKKLRQFDMKGSEFNAPTQVINLPKPVQANGGRYKLKFTEITKGDTGHGHALSLGRYNSKNFSLYPAGKLYVNGKVMEHTNIGFTVSTFREQPLMSVAAFWILFTAFTSILIGLWLCLLKVSPAGRIFTGQEDAKEGLF</sequence>
<feature type="transmembrane region" description="Helical" evidence="8">
    <location>
        <begin position="137"/>
        <end position="153"/>
    </location>
</feature>
<feature type="transmembrane region" description="Helical" evidence="8">
    <location>
        <begin position="329"/>
        <end position="354"/>
    </location>
</feature>
<dbReference type="GO" id="GO:0016763">
    <property type="term" value="F:pentosyltransferase activity"/>
    <property type="evidence" value="ECO:0007669"/>
    <property type="project" value="TreeGrafter"/>
</dbReference>
<dbReference type="PATRIC" id="fig|1265818.5.peg.2015"/>